<proteinExistence type="predicted"/>
<protein>
    <submittedName>
        <fullName evidence="2">DUF3299 domain-containing protein</fullName>
    </submittedName>
</protein>
<dbReference type="Pfam" id="PF11736">
    <property type="entry name" value="DUF3299"/>
    <property type="match status" value="1"/>
</dbReference>
<dbReference type="AlphaFoldDB" id="A0A833H3A8"/>
<name>A0A833H3A8_9LEPT</name>
<feature type="chain" id="PRO_5032922532" evidence="1">
    <location>
        <begin position="19"/>
        <end position="144"/>
    </location>
</feature>
<gene>
    <name evidence="2" type="ORF">F9K24_06570</name>
</gene>
<dbReference type="Gene3D" id="2.40.50.870">
    <property type="entry name" value="Protein of unknown function (DUF3299)"/>
    <property type="match status" value="1"/>
</dbReference>
<dbReference type="InterPro" id="IPR021727">
    <property type="entry name" value="DUF3299"/>
</dbReference>
<sequence length="144" mass="15988">MNRHILALLLLMPVSLAAAPVARWKDLAGLSLRTGKPSQSLAKLLNKPVRVAGFMIPLEDSEAAVNEFLLVPYPLACVHVPAPPANQIVHVKMAKNKRIPVQWYEPIYVEGLLRAQKMQSIYADTSFQMVGFKILPYKGEGELE</sequence>
<evidence type="ECO:0000256" key="1">
    <source>
        <dbReference type="SAM" id="SignalP"/>
    </source>
</evidence>
<evidence type="ECO:0000313" key="3">
    <source>
        <dbReference type="Proteomes" id="UP000460298"/>
    </source>
</evidence>
<evidence type="ECO:0000313" key="2">
    <source>
        <dbReference type="EMBL" id="KAB2933508.1"/>
    </source>
</evidence>
<dbReference type="Proteomes" id="UP000460298">
    <property type="component" value="Unassembled WGS sequence"/>
</dbReference>
<keyword evidence="1" id="KW-0732">Signal</keyword>
<accession>A0A833H3A8</accession>
<comment type="caution">
    <text evidence="2">The sequence shown here is derived from an EMBL/GenBank/DDBJ whole genome shotgun (WGS) entry which is preliminary data.</text>
</comment>
<dbReference type="EMBL" id="WBUI01000005">
    <property type="protein sequence ID" value="KAB2933508.1"/>
    <property type="molecule type" value="Genomic_DNA"/>
</dbReference>
<reference evidence="2 3" key="1">
    <citation type="submission" date="2019-10" db="EMBL/GenBank/DDBJ databases">
        <title>Extracellular Electron Transfer in a Candidatus Methanoperedens spp. Enrichment Culture.</title>
        <authorList>
            <person name="Berger S."/>
            <person name="Rangel Shaw D."/>
            <person name="Berben T."/>
            <person name="In 'T Zandt M."/>
            <person name="Frank J."/>
            <person name="Reimann J."/>
            <person name="Jetten M.S.M."/>
            <person name="Welte C.U."/>
        </authorList>
    </citation>
    <scope>NUCLEOTIDE SEQUENCE [LARGE SCALE GENOMIC DNA]</scope>
    <source>
        <strain evidence="2">SB12</strain>
    </source>
</reference>
<feature type="signal peptide" evidence="1">
    <location>
        <begin position="1"/>
        <end position="18"/>
    </location>
</feature>
<organism evidence="2 3">
    <name type="scientific">Leptonema illini</name>
    <dbReference type="NCBI Taxonomy" id="183"/>
    <lineage>
        <taxon>Bacteria</taxon>
        <taxon>Pseudomonadati</taxon>
        <taxon>Spirochaetota</taxon>
        <taxon>Spirochaetia</taxon>
        <taxon>Leptospirales</taxon>
        <taxon>Leptospiraceae</taxon>
        <taxon>Leptonema</taxon>
    </lineage>
</organism>